<comment type="caution">
    <text evidence="1">The sequence shown here is derived from an EMBL/GenBank/DDBJ whole genome shotgun (WGS) entry which is preliminary data.</text>
</comment>
<dbReference type="Pfam" id="PF12311">
    <property type="entry name" value="DUF3632"/>
    <property type="match status" value="1"/>
</dbReference>
<sequence>MATPLALRLGSLEADEPWIIARKTFDILNEYLQLGSETSASTAAIAIDDLNPMKRKARGEEAESPENFLWETWGTFIEIAKQIPCDHANRLSDFLVIVVVDACRHDYRSETQHYTLEQWVKFNAFCARLQSAGVISWYRFACWTLRDALEGPVRLPSTTNDLFEFRVRAAAQWIELAGEALFGLFEVSRVEMEKYLEDRANGVQYEWPGELSPEK</sequence>
<gene>
    <name evidence="1" type="ORF">B0H63DRAFT_541622</name>
</gene>
<dbReference type="InterPro" id="IPR053204">
    <property type="entry name" value="Oxopyrrolidines_Biosynth-assoc"/>
</dbReference>
<evidence type="ECO:0000313" key="1">
    <source>
        <dbReference type="EMBL" id="KAK3387357.1"/>
    </source>
</evidence>
<dbReference type="PANTHER" id="PTHR38797:SF4">
    <property type="entry name" value="NUCLEAR PORE COMPLEX PROTEIN NUP85"/>
    <property type="match status" value="1"/>
</dbReference>
<reference evidence="1" key="1">
    <citation type="journal article" date="2023" name="Mol. Phylogenet. Evol.">
        <title>Genome-scale phylogeny and comparative genomics of the fungal order Sordariales.</title>
        <authorList>
            <person name="Hensen N."/>
            <person name="Bonometti L."/>
            <person name="Westerberg I."/>
            <person name="Brannstrom I.O."/>
            <person name="Guillou S."/>
            <person name="Cros-Aarteil S."/>
            <person name="Calhoun S."/>
            <person name="Haridas S."/>
            <person name="Kuo A."/>
            <person name="Mondo S."/>
            <person name="Pangilinan J."/>
            <person name="Riley R."/>
            <person name="LaButti K."/>
            <person name="Andreopoulos B."/>
            <person name="Lipzen A."/>
            <person name="Chen C."/>
            <person name="Yan M."/>
            <person name="Daum C."/>
            <person name="Ng V."/>
            <person name="Clum A."/>
            <person name="Steindorff A."/>
            <person name="Ohm R.A."/>
            <person name="Martin F."/>
            <person name="Silar P."/>
            <person name="Natvig D.O."/>
            <person name="Lalanne C."/>
            <person name="Gautier V."/>
            <person name="Ament-Velasquez S.L."/>
            <person name="Kruys A."/>
            <person name="Hutchinson M.I."/>
            <person name="Powell A.J."/>
            <person name="Barry K."/>
            <person name="Miller A.N."/>
            <person name="Grigoriev I.V."/>
            <person name="Debuchy R."/>
            <person name="Gladieux P."/>
            <person name="Hiltunen Thoren M."/>
            <person name="Johannesson H."/>
        </authorList>
    </citation>
    <scope>NUCLEOTIDE SEQUENCE</scope>
    <source>
        <strain evidence="1">CBS 232.78</strain>
    </source>
</reference>
<proteinExistence type="predicted"/>
<organism evidence="1 2">
    <name type="scientific">Podospora didyma</name>
    <dbReference type="NCBI Taxonomy" id="330526"/>
    <lineage>
        <taxon>Eukaryota</taxon>
        <taxon>Fungi</taxon>
        <taxon>Dikarya</taxon>
        <taxon>Ascomycota</taxon>
        <taxon>Pezizomycotina</taxon>
        <taxon>Sordariomycetes</taxon>
        <taxon>Sordariomycetidae</taxon>
        <taxon>Sordariales</taxon>
        <taxon>Podosporaceae</taxon>
        <taxon>Podospora</taxon>
    </lineage>
</organism>
<reference evidence="1" key="2">
    <citation type="submission" date="2023-06" db="EMBL/GenBank/DDBJ databases">
        <authorList>
            <consortium name="Lawrence Berkeley National Laboratory"/>
            <person name="Haridas S."/>
            <person name="Hensen N."/>
            <person name="Bonometti L."/>
            <person name="Westerberg I."/>
            <person name="Brannstrom I.O."/>
            <person name="Guillou S."/>
            <person name="Cros-Aarteil S."/>
            <person name="Calhoun S."/>
            <person name="Kuo A."/>
            <person name="Mondo S."/>
            <person name="Pangilinan J."/>
            <person name="Riley R."/>
            <person name="LaButti K."/>
            <person name="Andreopoulos B."/>
            <person name="Lipzen A."/>
            <person name="Chen C."/>
            <person name="Yanf M."/>
            <person name="Daum C."/>
            <person name="Ng V."/>
            <person name="Clum A."/>
            <person name="Steindorff A."/>
            <person name="Ohm R."/>
            <person name="Martin F."/>
            <person name="Silar P."/>
            <person name="Natvig D."/>
            <person name="Lalanne C."/>
            <person name="Gautier V."/>
            <person name="Ament-velasquez S.L."/>
            <person name="Kruys A."/>
            <person name="Hutchinson M.I."/>
            <person name="Powell A.J."/>
            <person name="Barry K."/>
            <person name="Miller A.N."/>
            <person name="Grigoriev I.V."/>
            <person name="Debuchy R."/>
            <person name="Gladieux P."/>
            <person name="Thoren M.H."/>
            <person name="Johannesson H."/>
        </authorList>
    </citation>
    <scope>NUCLEOTIDE SEQUENCE</scope>
    <source>
        <strain evidence="1">CBS 232.78</strain>
    </source>
</reference>
<dbReference type="PANTHER" id="PTHR38797">
    <property type="entry name" value="NUCLEAR PORE COMPLEX PROTEIN NUP85-RELATED"/>
    <property type="match status" value="1"/>
</dbReference>
<dbReference type="Proteomes" id="UP001285441">
    <property type="component" value="Unassembled WGS sequence"/>
</dbReference>
<protein>
    <submittedName>
        <fullName evidence="1">Uncharacterized protein</fullName>
    </submittedName>
</protein>
<dbReference type="EMBL" id="JAULSW010000003">
    <property type="protein sequence ID" value="KAK3387357.1"/>
    <property type="molecule type" value="Genomic_DNA"/>
</dbReference>
<dbReference type="InterPro" id="IPR022085">
    <property type="entry name" value="OpdG"/>
</dbReference>
<name>A0AAE0NTF7_9PEZI</name>
<evidence type="ECO:0000313" key="2">
    <source>
        <dbReference type="Proteomes" id="UP001285441"/>
    </source>
</evidence>
<accession>A0AAE0NTF7</accession>
<keyword evidence="2" id="KW-1185">Reference proteome</keyword>
<dbReference type="AlphaFoldDB" id="A0AAE0NTF7"/>